<dbReference type="EMBL" id="MU032347">
    <property type="protein sequence ID" value="KAF3766330.1"/>
    <property type="molecule type" value="Genomic_DNA"/>
</dbReference>
<dbReference type="RefSeq" id="XP_040777291.1">
    <property type="nucleotide sequence ID" value="XM_040924699.1"/>
</dbReference>
<evidence type="ECO:0000256" key="1">
    <source>
        <dbReference type="SAM" id="MobiDB-lite"/>
    </source>
</evidence>
<sequence length="132" mass="15435">MPRPLPPRPRTRANATHFCNKIRERKRILWTISEDHTNEQAAFKKRYLAYRKTQPQQLQSRKRPDDIRQPQPGREADDDKQQRSVAVGGSLALDSHIQQRIFTAIQSNTIQVSHGWQTSLSITERIDNIEHM</sequence>
<name>A0A9P4Y4H8_CRYP1</name>
<evidence type="ECO:0000313" key="2">
    <source>
        <dbReference type="EMBL" id="KAF3766330.1"/>
    </source>
</evidence>
<comment type="caution">
    <text evidence="2">The sequence shown here is derived from an EMBL/GenBank/DDBJ whole genome shotgun (WGS) entry which is preliminary data.</text>
</comment>
<keyword evidence="3" id="KW-1185">Reference proteome</keyword>
<accession>A0A9P4Y4H8</accession>
<evidence type="ECO:0000313" key="3">
    <source>
        <dbReference type="Proteomes" id="UP000803844"/>
    </source>
</evidence>
<dbReference type="Proteomes" id="UP000803844">
    <property type="component" value="Unassembled WGS sequence"/>
</dbReference>
<proteinExistence type="predicted"/>
<reference evidence="2" key="1">
    <citation type="journal article" date="2020" name="Phytopathology">
        <title>Genome sequence of the chestnut blight fungus Cryphonectria parasitica EP155: A fundamental resource for an archetypical invasive plant pathogen.</title>
        <authorList>
            <person name="Crouch J.A."/>
            <person name="Dawe A."/>
            <person name="Aerts A."/>
            <person name="Barry K."/>
            <person name="Churchill A.C.L."/>
            <person name="Grimwood J."/>
            <person name="Hillman B."/>
            <person name="Milgroom M.G."/>
            <person name="Pangilinan J."/>
            <person name="Smith M."/>
            <person name="Salamov A."/>
            <person name="Schmutz J."/>
            <person name="Yadav J."/>
            <person name="Grigoriev I.V."/>
            <person name="Nuss D."/>
        </authorList>
    </citation>
    <scope>NUCLEOTIDE SEQUENCE</scope>
    <source>
        <strain evidence="2">EP155</strain>
    </source>
</reference>
<feature type="compositionally biased region" description="Basic and acidic residues" evidence="1">
    <location>
        <begin position="62"/>
        <end position="82"/>
    </location>
</feature>
<protein>
    <submittedName>
        <fullName evidence="2">Uncharacterized protein</fullName>
    </submittedName>
</protein>
<dbReference type="GeneID" id="63841828"/>
<dbReference type="AlphaFoldDB" id="A0A9P4Y4H8"/>
<organism evidence="2 3">
    <name type="scientific">Cryphonectria parasitica (strain ATCC 38755 / EP155)</name>
    <dbReference type="NCBI Taxonomy" id="660469"/>
    <lineage>
        <taxon>Eukaryota</taxon>
        <taxon>Fungi</taxon>
        <taxon>Dikarya</taxon>
        <taxon>Ascomycota</taxon>
        <taxon>Pezizomycotina</taxon>
        <taxon>Sordariomycetes</taxon>
        <taxon>Sordariomycetidae</taxon>
        <taxon>Diaporthales</taxon>
        <taxon>Cryphonectriaceae</taxon>
        <taxon>Cryphonectria-Endothia species complex</taxon>
        <taxon>Cryphonectria</taxon>
    </lineage>
</organism>
<gene>
    <name evidence="2" type="ORF">M406DRAFT_60740</name>
</gene>
<feature type="region of interest" description="Disordered" evidence="1">
    <location>
        <begin position="50"/>
        <end position="84"/>
    </location>
</feature>